<reference evidence="3" key="1">
    <citation type="submission" date="2006-09" db="EMBL/GenBank/DDBJ databases">
        <title>Annotation of Plasmodium falciparum Dd2.</title>
        <authorList>
            <consortium name="The Broad Institute Genome Sequencing Platform"/>
            <person name="Volkman S.K."/>
            <person name="Neafsey D.E."/>
            <person name="Dash A.P."/>
            <person name="Chitnis C.E."/>
            <person name="Hartl D.L."/>
            <person name="Young S.K."/>
            <person name="Zeng Q."/>
            <person name="Koehrsen M."/>
            <person name="Alvarado L."/>
            <person name="Berlin A."/>
            <person name="Borenstein D."/>
            <person name="Chapman S.B."/>
            <person name="Chen Z."/>
            <person name="Engels R."/>
            <person name="Freedman E."/>
            <person name="Gellesch M."/>
            <person name="Goldberg J."/>
            <person name="Griggs A."/>
            <person name="Gujja S."/>
            <person name="Heilman E.R."/>
            <person name="Heiman D.I."/>
            <person name="Howarth C."/>
            <person name="Jen D."/>
            <person name="Larson L."/>
            <person name="Mehta T."/>
            <person name="Neiman D."/>
            <person name="Park D."/>
            <person name="Pearson M."/>
            <person name="Roberts A."/>
            <person name="Saif S."/>
            <person name="Shea T."/>
            <person name="Shenoy N."/>
            <person name="Sisk P."/>
            <person name="Stolte C."/>
            <person name="Sykes S."/>
            <person name="Walk T."/>
            <person name="White J."/>
            <person name="Yandava C."/>
            <person name="Haas B."/>
            <person name="Henn M.R."/>
            <person name="Nusbaum C."/>
            <person name="Birren B."/>
        </authorList>
    </citation>
    <scope>NUCLEOTIDE SEQUENCE [LARGE SCALE GENOMIC DNA]</scope>
</reference>
<protein>
    <submittedName>
        <fullName evidence="2">Uncharacterized protein</fullName>
    </submittedName>
</protein>
<dbReference type="OMA" id="RERQCFI"/>
<evidence type="ECO:0000256" key="1">
    <source>
        <dbReference type="SAM" id="SignalP"/>
    </source>
</evidence>
<dbReference type="EMBL" id="DS016810">
    <property type="protein sequence ID" value="KOB88026.1"/>
    <property type="molecule type" value="Genomic_DNA"/>
</dbReference>
<feature type="chain" id="PRO_5005573919" evidence="1">
    <location>
        <begin position="23"/>
        <end position="203"/>
    </location>
</feature>
<name>A0A0L7M5C1_PLAF4</name>
<dbReference type="AlphaFoldDB" id="A0A0L7M5C1"/>
<reference evidence="3" key="2">
    <citation type="submission" date="2006-09" db="EMBL/GenBank/DDBJ databases">
        <title>The genome sequence of Plasmodium falciparum Dd2.</title>
        <authorList>
            <consortium name="The Broad Institute Genome Sequencing Platform"/>
            <person name="Birren B."/>
            <person name="Lander E."/>
            <person name="Galagan J."/>
            <person name="Nusbaum C."/>
            <person name="Devon K."/>
            <person name="Henn M."/>
            <person name="Jaffe D."/>
            <person name="Butler J."/>
            <person name="Alvarez P."/>
            <person name="Gnerre S."/>
            <person name="Grabherr M."/>
            <person name="Kleber M."/>
            <person name="Mauceli E."/>
            <person name="Brockman W."/>
            <person name="MacCallum I.A."/>
            <person name="Rounsley S."/>
            <person name="Young S."/>
            <person name="LaButti K."/>
            <person name="Pushparaj V."/>
            <person name="DeCaprio D."/>
            <person name="Crawford M."/>
            <person name="Koehrsen M."/>
            <person name="Engels R."/>
            <person name="Montgomery P."/>
            <person name="Pearson M."/>
            <person name="Howarth C."/>
            <person name="Larson L."/>
            <person name="Luoma S."/>
            <person name="White J."/>
            <person name="Kodira C."/>
            <person name="Zeng Q."/>
            <person name="O'Leary S."/>
            <person name="Yandava C."/>
            <person name="Alvarado L."/>
            <person name="Wirth D."/>
            <person name="Volkman S."/>
            <person name="Hartl D."/>
        </authorList>
    </citation>
    <scope>NUCLEOTIDE SEQUENCE [LARGE SCALE GENOMIC DNA]</scope>
</reference>
<dbReference type="KEGG" id="pfd:PFDG_04449"/>
<keyword evidence="1" id="KW-0732">Signal</keyword>
<sequence>MWFGYNILAITTFGLLIRRGHASDSYSTGVPSKKDNDEEVISPPIYEQEIYTPAQSKGKEIKTKDIEEFRIPLKDTLWSYVDRNSIKGFININLDSIFDIDLKEYYVHDKENMTNSEKSEDLECIDAYVQKTNEIYYNMSDTKDEAYIFICKKCKHIYKDIKECREKSMQLMIQNMKITVPQIRVKYVHKGRERQCFIMSKYI</sequence>
<organism evidence="2 3">
    <name type="scientific">Plasmodium falciparum (isolate Dd2)</name>
    <dbReference type="NCBI Taxonomy" id="57267"/>
    <lineage>
        <taxon>Eukaryota</taxon>
        <taxon>Sar</taxon>
        <taxon>Alveolata</taxon>
        <taxon>Apicomplexa</taxon>
        <taxon>Aconoidasida</taxon>
        <taxon>Haemosporida</taxon>
        <taxon>Plasmodiidae</taxon>
        <taxon>Plasmodium</taxon>
        <taxon>Plasmodium (Laverania)</taxon>
    </lineage>
</organism>
<evidence type="ECO:0000313" key="3">
    <source>
        <dbReference type="Proteomes" id="UP000054282"/>
    </source>
</evidence>
<dbReference type="OrthoDB" id="387072at2759"/>
<accession>A0A0L7M5C1</accession>
<gene>
    <name evidence="2" type="ORF">PFDG_04449</name>
</gene>
<evidence type="ECO:0000313" key="2">
    <source>
        <dbReference type="EMBL" id="KOB88026.1"/>
    </source>
</evidence>
<proteinExistence type="predicted"/>
<feature type="signal peptide" evidence="1">
    <location>
        <begin position="1"/>
        <end position="22"/>
    </location>
</feature>
<dbReference type="Proteomes" id="UP000054282">
    <property type="component" value="Unassembled WGS sequence"/>
</dbReference>